<dbReference type="InterPro" id="IPR029039">
    <property type="entry name" value="Flavoprotein-like_sf"/>
</dbReference>
<dbReference type="PANTHER" id="PTHR10204:SF34">
    <property type="entry name" value="NAD(P)H DEHYDROGENASE [QUINONE] 1 ISOFORM 1"/>
    <property type="match status" value="1"/>
</dbReference>
<keyword evidence="2" id="KW-0560">Oxidoreductase</keyword>
<comment type="similarity">
    <text evidence="1">Belongs to the NAD(P)H dehydrogenase (quinone) family.</text>
</comment>
<dbReference type="PANTHER" id="PTHR10204">
    <property type="entry name" value="NAD P H OXIDOREDUCTASE-RELATED"/>
    <property type="match status" value="1"/>
</dbReference>
<evidence type="ECO:0000256" key="1">
    <source>
        <dbReference type="ARBA" id="ARBA00006252"/>
    </source>
</evidence>
<accession>A0A2M6WT01</accession>
<dbReference type="AlphaFoldDB" id="A0A2M6WT01"/>
<evidence type="ECO:0000313" key="5">
    <source>
        <dbReference type="Proteomes" id="UP000228533"/>
    </source>
</evidence>
<dbReference type="GO" id="GO:0005829">
    <property type="term" value="C:cytosol"/>
    <property type="evidence" value="ECO:0007669"/>
    <property type="project" value="TreeGrafter"/>
</dbReference>
<name>A0A2M6WT01_9BACT</name>
<dbReference type="Pfam" id="PF02525">
    <property type="entry name" value="Flavodoxin_2"/>
    <property type="match status" value="1"/>
</dbReference>
<comment type="caution">
    <text evidence="4">The sequence shown here is derived from an EMBL/GenBank/DDBJ whole genome shotgun (WGS) entry which is preliminary data.</text>
</comment>
<dbReference type="EMBL" id="PFAM01000022">
    <property type="protein sequence ID" value="PIT95836.1"/>
    <property type="molecule type" value="Genomic_DNA"/>
</dbReference>
<dbReference type="InterPro" id="IPR003680">
    <property type="entry name" value="Flavodoxin_fold"/>
</dbReference>
<dbReference type="GO" id="GO:0003955">
    <property type="term" value="F:NAD(P)H dehydrogenase (quinone) activity"/>
    <property type="evidence" value="ECO:0007669"/>
    <property type="project" value="TreeGrafter"/>
</dbReference>
<feature type="domain" description="Flavodoxin-like fold" evidence="3">
    <location>
        <begin position="19"/>
        <end position="200"/>
    </location>
</feature>
<dbReference type="SUPFAM" id="SSF52218">
    <property type="entry name" value="Flavoproteins"/>
    <property type="match status" value="1"/>
</dbReference>
<dbReference type="Proteomes" id="UP000228533">
    <property type="component" value="Unassembled WGS sequence"/>
</dbReference>
<evidence type="ECO:0000313" key="4">
    <source>
        <dbReference type="EMBL" id="PIT95836.1"/>
    </source>
</evidence>
<evidence type="ECO:0000259" key="3">
    <source>
        <dbReference type="Pfam" id="PF02525"/>
    </source>
</evidence>
<dbReference type="Gene3D" id="3.40.50.360">
    <property type="match status" value="1"/>
</dbReference>
<gene>
    <name evidence="4" type="ORF">COT94_03700</name>
</gene>
<evidence type="ECO:0000256" key="2">
    <source>
        <dbReference type="ARBA" id="ARBA00023002"/>
    </source>
</evidence>
<proteinExistence type="inferred from homology"/>
<dbReference type="InterPro" id="IPR051545">
    <property type="entry name" value="NAD(P)H_dehydrogenase_qn"/>
</dbReference>
<sequence length="203" mass="23652">MPVGVFKKVRYTKNQTKSMNKLIILAHPSKFGFARKASELYSEASKTAGHSVVTLDLYKEPRQDFLTFEHVKDITPDELKTHYQAEISKADELAFFFPLWWVEAPAILKNFTDNNFSAGFAYKYSKHRPVGLLKGKTAKFFITCDGPLWLYFLIAVPFRMIWQNMIMRFCGIRTTNFVVFDQMRKRNQLYKDKALARIKKLAS</sequence>
<organism evidence="4 5">
    <name type="scientific">Candidatus Falkowbacteria bacterium CG10_big_fil_rev_8_21_14_0_10_37_14</name>
    <dbReference type="NCBI Taxonomy" id="1974561"/>
    <lineage>
        <taxon>Bacteria</taxon>
        <taxon>Candidatus Falkowiibacteriota</taxon>
    </lineage>
</organism>
<protein>
    <recommendedName>
        <fullName evidence="3">Flavodoxin-like fold domain-containing protein</fullName>
    </recommendedName>
</protein>
<reference evidence="5" key="1">
    <citation type="submission" date="2017-09" db="EMBL/GenBank/DDBJ databases">
        <title>Depth-based differentiation of microbial function through sediment-hosted aquifers and enrichment of novel symbionts in the deep terrestrial subsurface.</title>
        <authorList>
            <person name="Probst A.J."/>
            <person name="Ladd B."/>
            <person name="Jarett J.K."/>
            <person name="Geller-Mcgrath D.E."/>
            <person name="Sieber C.M.K."/>
            <person name="Emerson J.B."/>
            <person name="Anantharaman K."/>
            <person name="Thomas B.C."/>
            <person name="Malmstrom R."/>
            <person name="Stieglmeier M."/>
            <person name="Klingl A."/>
            <person name="Woyke T."/>
            <person name="Ryan C.M."/>
            <person name="Banfield J.F."/>
        </authorList>
    </citation>
    <scope>NUCLEOTIDE SEQUENCE [LARGE SCALE GENOMIC DNA]</scope>
</reference>